<accession>A0ABP6M0W8</accession>
<evidence type="ECO:0000259" key="2">
    <source>
        <dbReference type="Pfam" id="PF01345"/>
    </source>
</evidence>
<sequence length="436" mass="44945">MRPGARRVGAVSALTVGIMTALTSGMASSTAVAAPSHSVTEVKGVHALSRQAGVDLAVTKDGPASATEGDVVTYTITVTNNSASPSSGYTVTDYLPTGIRGVVAPPGCAIPAPGRLVCTHGALAGHASATITVTGTAGQDFTNLQNIVTVEGVEPDTDYTNNAAAVRTAVARRQADLSLTKSGPSTAPANSQVTYTLTVRNNGPHASTGWTVSDQLPATLHGPYTTSPGCSVSVSNLLTCTGGPLAVGATATVTVTGTAGPGFNGVRNTAVVRGLDFDPSLGNNTASNRVTQAGLRITKTAEAPHTIHPGDTVRYTVRVRNTGDTDYVGAAQAHFTDDLTDLLDDARYNDDADATRGVVGYAEPRLTWTGDLRRGETVTIRYSITVDSQDFGNLRLQNGIVSDNLGSNCPTANASRDCWTLGTVQVQDKAVHPTRR</sequence>
<dbReference type="InterPro" id="IPR001434">
    <property type="entry name" value="OmcB-like_DUF11"/>
</dbReference>
<dbReference type="InterPro" id="IPR051172">
    <property type="entry name" value="Chlamydia_OmcB"/>
</dbReference>
<dbReference type="Gene3D" id="2.60.40.10">
    <property type="entry name" value="Immunoglobulins"/>
    <property type="match status" value="2"/>
</dbReference>
<organism evidence="4 5">
    <name type="scientific">Streptomyces glomeratus</name>
    <dbReference type="NCBI Taxonomy" id="284452"/>
    <lineage>
        <taxon>Bacteria</taxon>
        <taxon>Bacillati</taxon>
        <taxon>Actinomycetota</taxon>
        <taxon>Actinomycetes</taxon>
        <taxon>Kitasatosporales</taxon>
        <taxon>Streptomycetaceae</taxon>
        <taxon>Streptomyces</taxon>
    </lineage>
</organism>
<feature type="signal peptide" evidence="1">
    <location>
        <begin position="1"/>
        <end position="33"/>
    </location>
</feature>
<dbReference type="InterPro" id="IPR047589">
    <property type="entry name" value="DUF11_rpt"/>
</dbReference>
<dbReference type="InterPro" id="IPR013783">
    <property type="entry name" value="Ig-like_fold"/>
</dbReference>
<feature type="domain" description="DUF11" evidence="2">
    <location>
        <begin position="176"/>
        <end position="289"/>
    </location>
</feature>
<keyword evidence="1" id="KW-0732">Signal</keyword>
<dbReference type="RefSeq" id="WP_234515580.1">
    <property type="nucleotide sequence ID" value="NZ_BAAAUF010000073.1"/>
</dbReference>
<dbReference type="Proteomes" id="UP001501532">
    <property type="component" value="Unassembled WGS sequence"/>
</dbReference>
<reference evidence="5" key="1">
    <citation type="journal article" date="2019" name="Int. J. Syst. Evol. Microbiol.">
        <title>The Global Catalogue of Microorganisms (GCM) 10K type strain sequencing project: providing services to taxonomists for standard genome sequencing and annotation.</title>
        <authorList>
            <consortium name="The Broad Institute Genomics Platform"/>
            <consortium name="The Broad Institute Genome Sequencing Center for Infectious Disease"/>
            <person name="Wu L."/>
            <person name="Ma J."/>
        </authorList>
    </citation>
    <scope>NUCLEOTIDE SEQUENCE [LARGE SCALE GENOMIC DNA]</scope>
    <source>
        <strain evidence="5">JCM 9091</strain>
    </source>
</reference>
<proteinExistence type="predicted"/>
<evidence type="ECO:0000313" key="4">
    <source>
        <dbReference type="EMBL" id="GAA3071205.1"/>
    </source>
</evidence>
<keyword evidence="5" id="KW-1185">Reference proteome</keyword>
<dbReference type="Pfam" id="PF01345">
    <property type="entry name" value="DUF11"/>
    <property type="match status" value="2"/>
</dbReference>
<evidence type="ECO:0008006" key="6">
    <source>
        <dbReference type="Google" id="ProtNLM"/>
    </source>
</evidence>
<dbReference type="NCBIfam" id="TIGR01451">
    <property type="entry name" value="B_ant_repeat"/>
    <property type="match status" value="3"/>
</dbReference>
<dbReference type="PANTHER" id="PTHR34819">
    <property type="entry name" value="LARGE CYSTEINE-RICH PERIPLASMIC PROTEIN OMCB"/>
    <property type="match status" value="1"/>
</dbReference>
<dbReference type="InterPro" id="IPR057687">
    <property type="entry name" value="DUF7927"/>
</dbReference>
<feature type="domain" description="DUF11" evidence="2">
    <location>
        <begin position="55"/>
        <end position="166"/>
    </location>
</feature>
<feature type="chain" id="PRO_5045316808" description="DUF11 domain-containing protein" evidence="1">
    <location>
        <begin position="34"/>
        <end position="436"/>
    </location>
</feature>
<evidence type="ECO:0000259" key="3">
    <source>
        <dbReference type="Pfam" id="PF25549"/>
    </source>
</evidence>
<dbReference type="EMBL" id="BAAAUF010000073">
    <property type="protein sequence ID" value="GAA3071205.1"/>
    <property type="molecule type" value="Genomic_DNA"/>
</dbReference>
<evidence type="ECO:0000256" key="1">
    <source>
        <dbReference type="SAM" id="SignalP"/>
    </source>
</evidence>
<feature type="domain" description="DUF7927" evidence="3">
    <location>
        <begin position="297"/>
        <end position="407"/>
    </location>
</feature>
<gene>
    <name evidence="4" type="ORF">GCM10010448_62520</name>
</gene>
<evidence type="ECO:0000313" key="5">
    <source>
        <dbReference type="Proteomes" id="UP001501532"/>
    </source>
</evidence>
<dbReference type="PANTHER" id="PTHR34819:SF3">
    <property type="entry name" value="CELL SURFACE PROTEIN"/>
    <property type="match status" value="1"/>
</dbReference>
<name>A0ABP6M0W8_9ACTN</name>
<comment type="caution">
    <text evidence="4">The sequence shown here is derived from an EMBL/GenBank/DDBJ whole genome shotgun (WGS) entry which is preliminary data.</text>
</comment>
<protein>
    <recommendedName>
        <fullName evidence="6">DUF11 domain-containing protein</fullName>
    </recommendedName>
</protein>
<dbReference type="Pfam" id="PF25549">
    <property type="entry name" value="DUF7927"/>
    <property type="match status" value="1"/>
</dbReference>